<evidence type="ECO:0000256" key="3">
    <source>
        <dbReference type="ARBA" id="ARBA00023125"/>
    </source>
</evidence>
<evidence type="ECO:0000256" key="1">
    <source>
        <dbReference type="ARBA" id="ARBA00004123"/>
    </source>
</evidence>
<feature type="region of interest" description="Disordered" evidence="6">
    <location>
        <begin position="219"/>
        <end position="272"/>
    </location>
</feature>
<evidence type="ECO:0000256" key="5">
    <source>
        <dbReference type="ARBA" id="ARBA00023242"/>
    </source>
</evidence>
<keyword evidence="3" id="KW-0238">DNA-binding</keyword>
<proteinExistence type="predicted"/>
<dbReference type="GO" id="GO:0005634">
    <property type="term" value="C:nucleus"/>
    <property type="evidence" value="ECO:0007669"/>
    <property type="project" value="UniProtKB-SubCell"/>
</dbReference>
<name>A0A2R5GRF3_9STRA</name>
<accession>A0A2R5GRF3</accession>
<comment type="subcellular location">
    <subcellularLocation>
        <location evidence="1">Nucleus</location>
    </subcellularLocation>
</comment>
<dbReference type="InterPro" id="IPR036955">
    <property type="entry name" value="AP2/ERF_dom_sf"/>
</dbReference>
<dbReference type="PANTHER" id="PTHR31677">
    <property type="entry name" value="AP2 DOMAIN CLASS TRANSCRIPTION FACTOR"/>
    <property type="match status" value="1"/>
</dbReference>
<dbReference type="AlphaFoldDB" id="A0A2R5GRF3"/>
<sequence length="458" mass="49737">MMDFAAEDLEFMFDDKDSFMPSGMDASFLDGGDLFDGYAEQLDSPLSSMTDDDGIVAAAEPLPEIKPVGEDIIGWPLPEVHNPIELSAPVVPAPAPIEVNSSNNITYMPMRIKEEPRKAPATASKKRKAATGTTAPTPKKFCTPEHVAKPAHVSAPKPSFRGAMEMQQKQKMHTIKQQQQCAPVPSMHVMQHIHNNNKMRPAPLATAPMQAFNSRLTVSSLPTSAASKPEPKPESVSKPKPEPVASATPAVTPKTNSANAEKGRQTSTFRGVSCCGKDRKWQARIRDATRVRYLGRFTTELEAALVYDNAARQIKGIKAPTNFVDMDNDTLSVLKEAFAKHGCVPNTLQHLVHCPRKVPASSDTSSTVSDNHVTPRISDLSVNGDFPDSPLAKVIVKAPAMAPHAKTKATAASYNPPVQSLYVVNNDGAQHHMHPHSKHMPAAQPMLAHNMYAHPHNM</sequence>
<feature type="compositionally biased region" description="Low complexity" evidence="6">
    <location>
        <begin position="130"/>
        <end position="140"/>
    </location>
</feature>
<feature type="compositionally biased region" description="Polar residues" evidence="6">
    <location>
        <begin position="253"/>
        <end position="270"/>
    </location>
</feature>
<dbReference type="GO" id="GO:0003700">
    <property type="term" value="F:DNA-binding transcription factor activity"/>
    <property type="evidence" value="ECO:0007669"/>
    <property type="project" value="InterPro"/>
</dbReference>
<evidence type="ECO:0000259" key="7">
    <source>
        <dbReference type="PROSITE" id="PS51032"/>
    </source>
</evidence>
<evidence type="ECO:0000256" key="6">
    <source>
        <dbReference type="SAM" id="MobiDB-lite"/>
    </source>
</evidence>
<evidence type="ECO:0000256" key="4">
    <source>
        <dbReference type="ARBA" id="ARBA00023163"/>
    </source>
</evidence>
<keyword evidence="5" id="KW-0539">Nucleus</keyword>
<keyword evidence="4" id="KW-0804">Transcription</keyword>
<protein>
    <submittedName>
        <fullName evidence="8">Ethylene-responsive transcription factor CRF2</fullName>
    </submittedName>
</protein>
<evidence type="ECO:0000256" key="2">
    <source>
        <dbReference type="ARBA" id="ARBA00023015"/>
    </source>
</evidence>
<dbReference type="PANTHER" id="PTHR31677:SF196">
    <property type="entry name" value="ETHYLENE-RESPONSIVE TRANSCRIPTION FACTOR ERF109"/>
    <property type="match status" value="1"/>
</dbReference>
<dbReference type="Proteomes" id="UP000241890">
    <property type="component" value="Unassembled WGS sequence"/>
</dbReference>
<dbReference type="PROSITE" id="PS51032">
    <property type="entry name" value="AP2_ERF"/>
    <property type="match status" value="1"/>
</dbReference>
<evidence type="ECO:0000313" key="8">
    <source>
        <dbReference type="EMBL" id="GBG33175.1"/>
    </source>
</evidence>
<feature type="domain" description="AP2/ERF" evidence="7">
    <location>
        <begin position="268"/>
        <end position="324"/>
    </location>
</feature>
<feature type="compositionally biased region" description="Basic and acidic residues" evidence="6">
    <location>
        <begin position="229"/>
        <end position="241"/>
    </location>
</feature>
<dbReference type="InParanoid" id="A0A2R5GRF3"/>
<reference evidence="8 9" key="1">
    <citation type="submission" date="2017-12" db="EMBL/GenBank/DDBJ databases">
        <title>Sequencing, de novo assembly and annotation of complete genome of a new Thraustochytrid species, strain FCC1311.</title>
        <authorList>
            <person name="Sedici K."/>
            <person name="Godart F."/>
            <person name="Aiese Cigliano R."/>
            <person name="Sanseverino W."/>
            <person name="Barakat M."/>
            <person name="Ortet P."/>
            <person name="Marechal E."/>
            <person name="Cagnac O."/>
            <person name="Amato A."/>
        </authorList>
    </citation>
    <scope>NUCLEOTIDE SEQUENCE [LARGE SCALE GENOMIC DNA]</scope>
</reference>
<gene>
    <name evidence="8" type="ORF">FCC1311_093992</name>
</gene>
<dbReference type="GO" id="GO:0003677">
    <property type="term" value="F:DNA binding"/>
    <property type="evidence" value="ECO:0007669"/>
    <property type="project" value="UniProtKB-KW"/>
</dbReference>
<dbReference type="InterPro" id="IPR016177">
    <property type="entry name" value="DNA-bd_dom_sf"/>
</dbReference>
<dbReference type="OrthoDB" id="777519at2759"/>
<dbReference type="SMART" id="SM00380">
    <property type="entry name" value="AP2"/>
    <property type="match status" value="1"/>
</dbReference>
<organism evidence="8 9">
    <name type="scientific">Hondaea fermentalgiana</name>
    <dbReference type="NCBI Taxonomy" id="2315210"/>
    <lineage>
        <taxon>Eukaryota</taxon>
        <taxon>Sar</taxon>
        <taxon>Stramenopiles</taxon>
        <taxon>Bigyra</taxon>
        <taxon>Labyrinthulomycetes</taxon>
        <taxon>Thraustochytrida</taxon>
        <taxon>Thraustochytriidae</taxon>
        <taxon>Hondaea</taxon>
    </lineage>
</organism>
<keyword evidence="2" id="KW-0805">Transcription regulation</keyword>
<feature type="region of interest" description="Disordered" evidence="6">
    <location>
        <begin position="115"/>
        <end position="143"/>
    </location>
</feature>
<dbReference type="EMBL" id="BEYU01000145">
    <property type="protein sequence ID" value="GBG33175.1"/>
    <property type="molecule type" value="Genomic_DNA"/>
</dbReference>
<keyword evidence="9" id="KW-1185">Reference proteome</keyword>
<evidence type="ECO:0000313" key="9">
    <source>
        <dbReference type="Proteomes" id="UP000241890"/>
    </source>
</evidence>
<dbReference type="InterPro" id="IPR001471">
    <property type="entry name" value="AP2/ERF_dom"/>
</dbReference>
<dbReference type="SUPFAM" id="SSF54171">
    <property type="entry name" value="DNA-binding domain"/>
    <property type="match status" value="1"/>
</dbReference>
<dbReference type="Gene3D" id="3.30.730.10">
    <property type="entry name" value="AP2/ERF domain"/>
    <property type="match status" value="1"/>
</dbReference>
<comment type="caution">
    <text evidence="8">The sequence shown here is derived from an EMBL/GenBank/DDBJ whole genome shotgun (WGS) entry which is preliminary data.</text>
</comment>